<comment type="caution">
    <text evidence="1">The sequence shown here is derived from an EMBL/GenBank/DDBJ whole genome shotgun (WGS) entry which is preliminary data.</text>
</comment>
<evidence type="ECO:0000313" key="1">
    <source>
        <dbReference type="EMBL" id="SUA93406.1"/>
    </source>
</evidence>
<protein>
    <submittedName>
        <fullName evidence="1">Uncharacterized protein</fullName>
    </submittedName>
</protein>
<proteinExistence type="predicted"/>
<dbReference type="EMBL" id="UGSJ01000001">
    <property type="protein sequence ID" value="SUA93406.1"/>
    <property type="molecule type" value="Genomic_DNA"/>
</dbReference>
<name>A0AAJ4ZHL7_PANPU</name>
<reference evidence="1 2" key="1">
    <citation type="submission" date="2018-06" db="EMBL/GenBank/DDBJ databases">
        <authorList>
            <consortium name="Pathogen Informatics"/>
            <person name="Doyle S."/>
        </authorList>
    </citation>
    <scope>NUCLEOTIDE SEQUENCE [LARGE SCALE GENOMIC DNA]</scope>
    <source>
        <strain evidence="1 2">NCTC13159</strain>
    </source>
</reference>
<dbReference type="AlphaFoldDB" id="A0AAJ4ZHL7"/>
<accession>A0AAJ4ZHL7</accession>
<organism evidence="1 2">
    <name type="scientific">Pandoraea pulmonicola</name>
    <dbReference type="NCBI Taxonomy" id="93221"/>
    <lineage>
        <taxon>Bacteria</taxon>
        <taxon>Pseudomonadati</taxon>
        <taxon>Pseudomonadota</taxon>
        <taxon>Betaproteobacteria</taxon>
        <taxon>Burkholderiales</taxon>
        <taxon>Burkholderiaceae</taxon>
        <taxon>Pandoraea</taxon>
    </lineage>
</organism>
<dbReference type="Proteomes" id="UP000254589">
    <property type="component" value="Unassembled WGS sequence"/>
</dbReference>
<evidence type="ECO:0000313" key="2">
    <source>
        <dbReference type="Proteomes" id="UP000254589"/>
    </source>
</evidence>
<sequence>MMNFSHPHAQALHVVPMGQPVAFVKNKKQSLN</sequence>
<gene>
    <name evidence="1" type="ORF">NCTC13159_04967</name>
</gene>